<keyword evidence="2" id="KW-0812">Transmembrane</keyword>
<dbReference type="PIRSF" id="PIRSF028704">
    <property type="entry name" value="UPC028704"/>
    <property type="match status" value="1"/>
</dbReference>
<dbReference type="PANTHER" id="PTHR38592:SF3">
    <property type="entry name" value="BLL4819 PROTEIN"/>
    <property type="match status" value="1"/>
</dbReference>
<evidence type="ECO:0000313" key="4">
    <source>
        <dbReference type="Proteomes" id="UP001352263"/>
    </source>
</evidence>
<feature type="transmembrane region" description="Helical" evidence="2">
    <location>
        <begin position="313"/>
        <end position="331"/>
    </location>
</feature>
<name>A0ABU6J2Z7_9BURK</name>
<feature type="transmembrane region" description="Helical" evidence="2">
    <location>
        <begin position="234"/>
        <end position="252"/>
    </location>
</feature>
<feature type="transmembrane region" description="Helical" evidence="2">
    <location>
        <begin position="79"/>
        <end position="100"/>
    </location>
</feature>
<feature type="transmembrane region" description="Helical" evidence="2">
    <location>
        <begin position="12"/>
        <end position="29"/>
    </location>
</feature>
<evidence type="ECO:0000256" key="2">
    <source>
        <dbReference type="SAM" id="Phobius"/>
    </source>
</evidence>
<feature type="transmembrane region" description="Helical" evidence="2">
    <location>
        <begin position="120"/>
        <end position="146"/>
    </location>
</feature>
<keyword evidence="2" id="KW-1133">Transmembrane helix</keyword>
<accession>A0ABU6J2Z7</accession>
<feature type="compositionally biased region" description="Low complexity" evidence="1">
    <location>
        <begin position="374"/>
        <end position="392"/>
    </location>
</feature>
<feature type="transmembrane region" description="Helical" evidence="2">
    <location>
        <begin position="343"/>
        <end position="363"/>
    </location>
</feature>
<feature type="transmembrane region" description="Helical" evidence="2">
    <location>
        <begin position="272"/>
        <end position="292"/>
    </location>
</feature>
<sequence>MNRLWDLDMLRGLMLILMFVTHLPTRFSSMLSQPFGFVSAAEGFVMLSAFMAGMVYAGKGLRDGIPAMRNAFIARALKIYACHAALLLFLFSVMATVGLLRDQRALTDLLGFYLNNPLAGLWGGLLLIYNPPLLDILPLYIMFMLLSPLILEIGLRRGWQGIFAVSIALWVMAQTRISETLYDVFVILTDFQVPYRETGSFETYAWQFLWVLGLWMGAKMAKGELKDRKPFPKALIAVCLLYAAVMLIWRYVAGQVPIQGDSMINHLFDKWHLGPFRLLNFFAMVILIMHFGDAIKARLPRIGALETMGAASLPVFCAHLVVVLLVLSIYGGSTPERGIMVDVMLMAGGLAILYVVAVITLMIDKESNPKRRSGTPGSEGTGAAASGAGASGVKVTKPLAQVGGQVRGDH</sequence>
<keyword evidence="4" id="KW-1185">Reference proteome</keyword>
<proteinExistence type="predicted"/>
<dbReference type="EMBL" id="JAWIIV010000001">
    <property type="protein sequence ID" value="MEC4717801.1"/>
    <property type="molecule type" value="Genomic_DNA"/>
</dbReference>
<protein>
    <submittedName>
        <fullName evidence="3">OpgC domain-containing protein</fullName>
    </submittedName>
</protein>
<dbReference type="PANTHER" id="PTHR38592">
    <property type="entry name" value="BLL4819 PROTEIN"/>
    <property type="match status" value="1"/>
</dbReference>
<feature type="region of interest" description="Disordered" evidence="1">
    <location>
        <begin position="369"/>
        <end position="410"/>
    </location>
</feature>
<dbReference type="RefSeq" id="WP_326504549.1">
    <property type="nucleotide sequence ID" value="NZ_JAWIIV010000001.1"/>
</dbReference>
<feature type="transmembrane region" description="Helical" evidence="2">
    <location>
        <begin position="35"/>
        <end position="58"/>
    </location>
</feature>
<dbReference type="Pfam" id="PF10129">
    <property type="entry name" value="OpgC_C"/>
    <property type="match status" value="1"/>
</dbReference>
<gene>
    <name evidence="3" type="primary">opgC</name>
    <name evidence="3" type="ORF">RY831_01445</name>
</gene>
<comment type="caution">
    <text evidence="3">The sequence shown here is derived from an EMBL/GenBank/DDBJ whole genome shotgun (WGS) entry which is preliminary data.</text>
</comment>
<organism evidence="3 4">
    <name type="scientific">Noviherbaspirillum album</name>
    <dbReference type="NCBI Taxonomy" id="3080276"/>
    <lineage>
        <taxon>Bacteria</taxon>
        <taxon>Pseudomonadati</taxon>
        <taxon>Pseudomonadota</taxon>
        <taxon>Betaproteobacteria</taxon>
        <taxon>Burkholderiales</taxon>
        <taxon>Oxalobacteraceae</taxon>
        <taxon>Noviherbaspirillum</taxon>
    </lineage>
</organism>
<reference evidence="3 4" key="1">
    <citation type="submission" date="2023-10" db="EMBL/GenBank/DDBJ databases">
        <title>Noviherbaspirillum sp. CPCC 100848 genome assembly.</title>
        <authorList>
            <person name="Li X.Y."/>
            <person name="Fang X.M."/>
        </authorList>
    </citation>
    <scope>NUCLEOTIDE SEQUENCE [LARGE SCALE GENOMIC DNA]</scope>
    <source>
        <strain evidence="3 4">CPCC 100848</strain>
    </source>
</reference>
<dbReference type="Proteomes" id="UP001352263">
    <property type="component" value="Unassembled WGS sequence"/>
</dbReference>
<keyword evidence="2" id="KW-0472">Membrane</keyword>
<evidence type="ECO:0000313" key="3">
    <source>
        <dbReference type="EMBL" id="MEC4717801.1"/>
    </source>
</evidence>
<evidence type="ECO:0000256" key="1">
    <source>
        <dbReference type="SAM" id="MobiDB-lite"/>
    </source>
</evidence>
<dbReference type="InterPro" id="IPR014550">
    <property type="entry name" value="UCP028704_OpgC"/>
</dbReference>